<gene>
    <name evidence="2" type="ORF">AN957_21930</name>
</gene>
<dbReference type="RefSeq" id="WP_053474585.1">
    <property type="nucleotide sequence ID" value="NZ_LJIX01000006.1"/>
</dbReference>
<dbReference type="EMBL" id="LJIX01000006">
    <property type="protein sequence ID" value="KQL20978.1"/>
    <property type="molecule type" value="Genomic_DNA"/>
</dbReference>
<dbReference type="AlphaFoldDB" id="A0A0Q3VJ37"/>
<keyword evidence="3" id="KW-1185">Reference proteome</keyword>
<dbReference type="PATRIC" id="fig|1637975.4.peg.4351"/>
<dbReference type="PIRSF" id="PIRSF028570">
    <property type="entry name" value="UCP028570"/>
    <property type="match status" value="1"/>
</dbReference>
<evidence type="ECO:0000313" key="3">
    <source>
        <dbReference type="Proteomes" id="UP000050996"/>
    </source>
</evidence>
<protein>
    <recommendedName>
        <fullName evidence="4">DUF2321 domain-containing protein</fullName>
    </recommendedName>
</protein>
<reference evidence="2 3" key="1">
    <citation type="submission" date="2015-09" db="EMBL/GenBank/DDBJ databases">
        <title>Genome sequencing project for genomic taxonomy and phylogenomics of Bacillus-like bacteria.</title>
        <authorList>
            <person name="Liu B."/>
            <person name="Wang J."/>
            <person name="Zhu Y."/>
            <person name="Liu G."/>
            <person name="Chen Q."/>
            <person name="Chen Z."/>
            <person name="Lan J."/>
            <person name="Che J."/>
            <person name="Ge C."/>
            <person name="Shi H."/>
            <person name="Pan Z."/>
            <person name="Liu X."/>
        </authorList>
    </citation>
    <scope>NUCLEOTIDE SEQUENCE [LARGE SCALE GENOMIC DNA]</scope>
    <source>
        <strain evidence="2 3">FJAT-18043</strain>
    </source>
</reference>
<dbReference type="Proteomes" id="UP000050996">
    <property type="component" value="Unassembled WGS sequence"/>
</dbReference>
<name>A0A0Q3VJ37_9BACI</name>
<comment type="caution">
    <text evidence="2">The sequence shown here is derived from an EMBL/GenBank/DDBJ whole genome shotgun (WGS) entry which is preliminary data.</text>
</comment>
<proteinExistence type="predicted"/>
<evidence type="ECO:0000256" key="1">
    <source>
        <dbReference type="SAM" id="Coils"/>
    </source>
</evidence>
<sequence>MSSFDIAQICLNGHVINDTYVKYPETNQKYCDKCGEKTIISCQNCHTDIRGYQYFENVISMSMVEPPSFCHECGKPYPWTEEKMAAAMELADLLDELTEQEKDDLKKSLDELVKDGPRTVVAATKFKRILSKTGPEIATGFKDILVDVVSETVKKSIWG</sequence>
<accession>A0A0Q3VJ37</accession>
<dbReference type="STRING" id="1637975.AN957_21930"/>
<evidence type="ECO:0000313" key="2">
    <source>
        <dbReference type="EMBL" id="KQL20978.1"/>
    </source>
</evidence>
<dbReference type="Pfam" id="PF10083">
    <property type="entry name" value="DUF2321"/>
    <property type="match status" value="1"/>
</dbReference>
<organism evidence="2 3">
    <name type="scientific">Cytobacillus solani</name>
    <dbReference type="NCBI Taxonomy" id="1637975"/>
    <lineage>
        <taxon>Bacteria</taxon>
        <taxon>Bacillati</taxon>
        <taxon>Bacillota</taxon>
        <taxon>Bacilli</taxon>
        <taxon>Bacillales</taxon>
        <taxon>Bacillaceae</taxon>
        <taxon>Cytobacillus</taxon>
    </lineage>
</organism>
<evidence type="ECO:0008006" key="4">
    <source>
        <dbReference type="Google" id="ProtNLM"/>
    </source>
</evidence>
<keyword evidence="1" id="KW-0175">Coiled coil</keyword>
<dbReference type="InterPro" id="IPR016891">
    <property type="entry name" value="DUF2321"/>
</dbReference>
<feature type="coiled-coil region" evidence="1">
    <location>
        <begin position="83"/>
        <end position="115"/>
    </location>
</feature>